<dbReference type="SUPFAM" id="SSF51735">
    <property type="entry name" value="NAD(P)-binding Rossmann-fold domains"/>
    <property type="match status" value="1"/>
</dbReference>
<dbReference type="AlphaFoldDB" id="A0A0B2UI34"/>
<dbReference type="InParanoid" id="A0A0B2UI34"/>
<proteinExistence type="predicted"/>
<name>A0A0B2UI34_9MICR</name>
<dbReference type="EMBL" id="JOKQ01000012">
    <property type="protein sequence ID" value="KHN68874.1"/>
    <property type="molecule type" value="Genomic_DNA"/>
</dbReference>
<dbReference type="PANTHER" id="PTHR43550">
    <property type="entry name" value="3-KETODIHYDROSPHINGOSINE REDUCTASE"/>
    <property type="match status" value="1"/>
</dbReference>
<dbReference type="GeneID" id="26262613"/>
<evidence type="ECO:0000313" key="3">
    <source>
        <dbReference type="Proteomes" id="UP000031056"/>
    </source>
</evidence>
<comment type="caution">
    <text evidence="2">The sequence shown here is derived from an EMBL/GenBank/DDBJ whole genome shotgun (WGS) entry which is preliminary data.</text>
</comment>
<keyword evidence="3" id="KW-1185">Reference proteome</keyword>
<dbReference type="InterPro" id="IPR036291">
    <property type="entry name" value="NAD(P)-bd_dom_sf"/>
</dbReference>
<dbReference type="RefSeq" id="XP_014562916.1">
    <property type="nucleotide sequence ID" value="XM_014707430.1"/>
</dbReference>
<dbReference type="STRING" id="1354746.A0A0B2UI34"/>
<accession>A0A0B2UI34</accession>
<dbReference type="Pfam" id="PF00106">
    <property type="entry name" value="adh_short"/>
    <property type="match status" value="1"/>
</dbReference>
<evidence type="ECO:0000256" key="1">
    <source>
        <dbReference type="SAM" id="Phobius"/>
    </source>
</evidence>
<sequence>MLAIVLSLGILGLSIARVFFRRHCIRNKQVLIVGGSSGLGLAFAKILKKASNTVTVTSRNAEKLKALEKEWGFNTKMMDVSCLDICLDSTEYDYIFCCAGIAHPSYFIDQPFDHFKESIDTNYLGTVAVLSHYARVNKRPFSFVMVSSTLSLFTFPGFGSYSPSKAALVSLFYTIQDEMEKLGIHLYIYNTASILTPGYIRENTTKSSYTKSIEEMSAPCTAEQRAMTFLNAMQTRRAIPSDTFTYLCQIRHNCECMIDYFLFPIAVLAVYASKVFCRWRFRRV</sequence>
<keyword evidence="1" id="KW-1133">Transmembrane helix</keyword>
<dbReference type="InterPro" id="IPR002347">
    <property type="entry name" value="SDR_fam"/>
</dbReference>
<feature type="transmembrane region" description="Helical" evidence="1">
    <location>
        <begin position="257"/>
        <end position="277"/>
    </location>
</feature>
<keyword evidence="1" id="KW-0472">Membrane</keyword>
<dbReference type="VEuPathDB" id="MicrosporidiaDB:M896_120960"/>
<dbReference type="GO" id="GO:0047560">
    <property type="term" value="F:3-dehydrosphinganine reductase activity"/>
    <property type="evidence" value="ECO:0007669"/>
    <property type="project" value="TreeGrafter"/>
</dbReference>
<gene>
    <name evidence="2" type="ORF">M896_120960</name>
</gene>
<reference evidence="2 3" key="1">
    <citation type="journal article" date="2014" name="MBio">
        <title>The Ordospora colligata genome; evolution of extreme reduction in microsporidia and host-to-parasite horizontal gene transfer.</title>
        <authorList>
            <person name="Pombert J.-F."/>
            <person name="Haag K.L."/>
            <person name="Beidas S."/>
            <person name="Ebert D."/>
            <person name="Keeling P.J."/>
        </authorList>
    </citation>
    <scope>NUCLEOTIDE SEQUENCE [LARGE SCALE GENOMIC DNA]</scope>
    <source>
        <strain evidence="2 3">OC4</strain>
    </source>
</reference>
<dbReference type="OrthoDB" id="10267115at2759"/>
<dbReference type="Gene3D" id="3.40.50.720">
    <property type="entry name" value="NAD(P)-binding Rossmann-like Domain"/>
    <property type="match status" value="1"/>
</dbReference>
<dbReference type="GO" id="GO:0006666">
    <property type="term" value="P:3-keto-sphinganine metabolic process"/>
    <property type="evidence" value="ECO:0007669"/>
    <property type="project" value="TreeGrafter"/>
</dbReference>
<dbReference type="PRINTS" id="PR00081">
    <property type="entry name" value="GDHRDH"/>
</dbReference>
<keyword evidence="1" id="KW-0812">Transmembrane</keyword>
<dbReference type="PANTHER" id="PTHR43550:SF3">
    <property type="entry name" value="3-KETODIHYDROSPHINGOSINE REDUCTASE"/>
    <property type="match status" value="1"/>
</dbReference>
<organism evidence="2 3">
    <name type="scientific">Ordospora colligata OC4</name>
    <dbReference type="NCBI Taxonomy" id="1354746"/>
    <lineage>
        <taxon>Eukaryota</taxon>
        <taxon>Fungi</taxon>
        <taxon>Fungi incertae sedis</taxon>
        <taxon>Microsporidia</taxon>
        <taxon>Ordosporidae</taxon>
        <taxon>Ordospora</taxon>
    </lineage>
</organism>
<evidence type="ECO:0000313" key="2">
    <source>
        <dbReference type="EMBL" id="KHN68874.1"/>
    </source>
</evidence>
<dbReference type="HOGENOM" id="CLU_010194_3_0_1"/>
<dbReference type="GO" id="GO:0005789">
    <property type="term" value="C:endoplasmic reticulum membrane"/>
    <property type="evidence" value="ECO:0007669"/>
    <property type="project" value="TreeGrafter"/>
</dbReference>
<dbReference type="GO" id="GO:0030148">
    <property type="term" value="P:sphingolipid biosynthetic process"/>
    <property type="evidence" value="ECO:0007669"/>
    <property type="project" value="TreeGrafter"/>
</dbReference>
<protein>
    <recommendedName>
        <fullName evidence="4">Short chain dehydrogenase</fullName>
    </recommendedName>
</protein>
<evidence type="ECO:0008006" key="4">
    <source>
        <dbReference type="Google" id="ProtNLM"/>
    </source>
</evidence>
<dbReference type="FunCoup" id="A0A0B2UI34">
    <property type="interactions" value="24"/>
</dbReference>
<dbReference type="Proteomes" id="UP000031056">
    <property type="component" value="Unassembled WGS sequence"/>
</dbReference>